<evidence type="ECO:0000313" key="1">
    <source>
        <dbReference type="EMBL" id="CAB1430104.1"/>
    </source>
</evidence>
<protein>
    <submittedName>
        <fullName evidence="1">Uncharacterized protein</fullName>
    </submittedName>
</protein>
<proteinExistence type="predicted"/>
<evidence type="ECO:0000313" key="2">
    <source>
        <dbReference type="Proteomes" id="UP001153269"/>
    </source>
</evidence>
<dbReference type="EMBL" id="CADEAL010001203">
    <property type="protein sequence ID" value="CAB1430104.1"/>
    <property type="molecule type" value="Genomic_DNA"/>
</dbReference>
<organism evidence="1 2">
    <name type="scientific">Pleuronectes platessa</name>
    <name type="common">European plaice</name>
    <dbReference type="NCBI Taxonomy" id="8262"/>
    <lineage>
        <taxon>Eukaryota</taxon>
        <taxon>Metazoa</taxon>
        <taxon>Chordata</taxon>
        <taxon>Craniata</taxon>
        <taxon>Vertebrata</taxon>
        <taxon>Euteleostomi</taxon>
        <taxon>Actinopterygii</taxon>
        <taxon>Neopterygii</taxon>
        <taxon>Teleostei</taxon>
        <taxon>Neoteleostei</taxon>
        <taxon>Acanthomorphata</taxon>
        <taxon>Carangaria</taxon>
        <taxon>Pleuronectiformes</taxon>
        <taxon>Pleuronectoidei</taxon>
        <taxon>Pleuronectidae</taxon>
        <taxon>Pleuronectes</taxon>
    </lineage>
</organism>
<keyword evidence="2" id="KW-1185">Reference proteome</keyword>
<dbReference type="Proteomes" id="UP001153269">
    <property type="component" value="Unassembled WGS sequence"/>
</dbReference>
<name>A0A9N7UDV3_PLEPL</name>
<sequence>MVNVRGPRKTLQEIVGYQATPQCIDVLILPVKQGIMLGQYLGAFNLMENFRGRSKKLEGHCCTAGGAP</sequence>
<accession>A0A9N7UDV3</accession>
<comment type="caution">
    <text evidence="1">The sequence shown here is derived from an EMBL/GenBank/DDBJ whole genome shotgun (WGS) entry which is preliminary data.</text>
</comment>
<reference evidence="1" key="1">
    <citation type="submission" date="2020-03" db="EMBL/GenBank/DDBJ databases">
        <authorList>
            <person name="Weist P."/>
        </authorList>
    </citation>
    <scope>NUCLEOTIDE SEQUENCE</scope>
</reference>
<gene>
    <name evidence="1" type="ORF">PLEPLA_LOCUS18085</name>
</gene>
<dbReference type="AlphaFoldDB" id="A0A9N7UDV3"/>